<dbReference type="AlphaFoldDB" id="A0A4C1T7M3"/>
<protein>
    <submittedName>
        <fullName evidence="2">Uncharacterized protein</fullName>
    </submittedName>
</protein>
<feature type="region of interest" description="Disordered" evidence="1">
    <location>
        <begin position="29"/>
        <end position="87"/>
    </location>
</feature>
<comment type="caution">
    <text evidence="2">The sequence shown here is derived from an EMBL/GenBank/DDBJ whole genome shotgun (WGS) entry which is preliminary data.</text>
</comment>
<sequence length="87" mass="9985">MSWLTSQISVKLEIEYELNVGEYELRKRGAPGSVQNTDLNMSSPPTRTRSLRMEIGQTRWTNRAASRVRLSPEDETRTREGDNSTEI</sequence>
<dbReference type="EMBL" id="BGZK01004653">
    <property type="protein sequence ID" value="GBP10176.1"/>
    <property type="molecule type" value="Genomic_DNA"/>
</dbReference>
<evidence type="ECO:0000313" key="2">
    <source>
        <dbReference type="EMBL" id="GBP10176.1"/>
    </source>
</evidence>
<feature type="compositionally biased region" description="Polar residues" evidence="1">
    <location>
        <begin position="33"/>
        <end position="48"/>
    </location>
</feature>
<accession>A0A4C1T7M3</accession>
<evidence type="ECO:0000313" key="3">
    <source>
        <dbReference type="Proteomes" id="UP000299102"/>
    </source>
</evidence>
<organism evidence="2 3">
    <name type="scientific">Eumeta variegata</name>
    <name type="common">Bagworm moth</name>
    <name type="synonym">Eumeta japonica</name>
    <dbReference type="NCBI Taxonomy" id="151549"/>
    <lineage>
        <taxon>Eukaryota</taxon>
        <taxon>Metazoa</taxon>
        <taxon>Ecdysozoa</taxon>
        <taxon>Arthropoda</taxon>
        <taxon>Hexapoda</taxon>
        <taxon>Insecta</taxon>
        <taxon>Pterygota</taxon>
        <taxon>Neoptera</taxon>
        <taxon>Endopterygota</taxon>
        <taxon>Lepidoptera</taxon>
        <taxon>Glossata</taxon>
        <taxon>Ditrysia</taxon>
        <taxon>Tineoidea</taxon>
        <taxon>Psychidae</taxon>
        <taxon>Oiketicinae</taxon>
        <taxon>Eumeta</taxon>
    </lineage>
</organism>
<evidence type="ECO:0000256" key="1">
    <source>
        <dbReference type="SAM" id="MobiDB-lite"/>
    </source>
</evidence>
<reference evidence="2 3" key="1">
    <citation type="journal article" date="2019" name="Commun. Biol.">
        <title>The bagworm genome reveals a unique fibroin gene that provides high tensile strength.</title>
        <authorList>
            <person name="Kono N."/>
            <person name="Nakamura H."/>
            <person name="Ohtoshi R."/>
            <person name="Tomita M."/>
            <person name="Numata K."/>
            <person name="Arakawa K."/>
        </authorList>
    </citation>
    <scope>NUCLEOTIDE SEQUENCE [LARGE SCALE GENOMIC DNA]</scope>
</reference>
<feature type="compositionally biased region" description="Basic and acidic residues" evidence="1">
    <location>
        <begin position="70"/>
        <end position="87"/>
    </location>
</feature>
<gene>
    <name evidence="2" type="ORF">EVAR_61966_1</name>
</gene>
<name>A0A4C1T7M3_EUMVA</name>
<dbReference type="Proteomes" id="UP000299102">
    <property type="component" value="Unassembled WGS sequence"/>
</dbReference>
<proteinExistence type="predicted"/>
<keyword evidence="3" id="KW-1185">Reference proteome</keyword>